<keyword evidence="2" id="KW-0732">Signal</keyword>
<feature type="region of interest" description="Disordered" evidence="1">
    <location>
        <begin position="52"/>
        <end position="99"/>
    </location>
</feature>
<dbReference type="Proteomes" id="UP000054166">
    <property type="component" value="Unassembled WGS sequence"/>
</dbReference>
<organism evidence="3 4">
    <name type="scientific">Piloderma croceum (strain F 1598)</name>
    <dbReference type="NCBI Taxonomy" id="765440"/>
    <lineage>
        <taxon>Eukaryota</taxon>
        <taxon>Fungi</taxon>
        <taxon>Dikarya</taxon>
        <taxon>Basidiomycota</taxon>
        <taxon>Agaricomycotina</taxon>
        <taxon>Agaricomycetes</taxon>
        <taxon>Agaricomycetidae</taxon>
        <taxon>Atheliales</taxon>
        <taxon>Atheliaceae</taxon>
        <taxon>Piloderma</taxon>
    </lineage>
</organism>
<evidence type="ECO:0000256" key="1">
    <source>
        <dbReference type="SAM" id="MobiDB-lite"/>
    </source>
</evidence>
<dbReference type="EMBL" id="KN832992">
    <property type="protein sequence ID" value="KIM83019.1"/>
    <property type="molecule type" value="Genomic_DNA"/>
</dbReference>
<dbReference type="AlphaFoldDB" id="A0A0C3FTC5"/>
<name>A0A0C3FTC5_PILCF</name>
<feature type="compositionally biased region" description="Polar residues" evidence="1">
    <location>
        <begin position="58"/>
        <end position="83"/>
    </location>
</feature>
<sequence length="174" mass="20276">MHHFHRGPRRFLWFILGGVAATWWLKHKEMRAYERYTGYCVQKPVLPAVLPAPGPEINETSPSQSQNQNAPPRTYWGGNTQAQYEAPRASPPPAAMPFGWNNQQWEEEKERMWAMGRQAGDTMSELSETTLENVLSTVESLKAKVAEHRAEREQQRKLFEQQMQEQKKEPRHYV</sequence>
<accession>A0A0C3FTC5</accession>
<proteinExistence type="predicted"/>
<gene>
    <name evidence="3" type="ORF">PILCRDRAFT_819813</name>
</gene>
<feature type="signal peptide" evidence="2">
    <location>
        <begin position="1"/>
        <end position="21"/>
    </location>
</feature>
<dbReference type="HOGENOM" id="CLU_109488_0_0_1"/>
<evidence type="ECO:0000313" key="3">
    <source>
        <dbReference type="EMBL" id="KIM83019.1"/>
    </source>
</evidence>
<protein>
    <submittedName>
        <fullName evidence="3">Uncharacterized protein</fullName>
    </submittedName>
</protein>
<feature type="chain" id="PRO_5002164541" evidence="2">
    <location>
        <begin position="22"/>
        <end position="174"/>
    </location>
</feature>
<reference evidence="3 4" key="1">
    <citation type="submission" date="2014-04" db="EMBL/GenBank/DDBJ databases">
        <authorList>
            <consortium name="DOE Joint Genome Institute"/>
            <person name="Kuo A."/>
            <person name="Tarkka M."/>
            <person name="Buscot F."/>
            <person name="Kohler A."/>
            <person name="Nagy L.G."/>
            <person name="Floudas D."/>
            <person name="Copeland A."/>
            <person name="Barry K.W."/>
            <person name="Cichocki N."/>
            <person name="Veneault-Fourrey C."/>
            <person name="LaButti K."/>
            <person name="Lindquist E.A."/>
            <person name="Lipzen A."/>
            <person name="Lundell T."/>
            <person name="Morin E."/>
            <person name="Murat C."/>
            <person name="Sun H."/>
            <person name="Tunlid A."/>
            <person name="Henrissat B."/>
            <person name="Grigoriev I.V."/>
            <person name="Hibbett D.S."/>
            <person name="Martin F."/>
            <person name="Nordberg H.P."/>
            <person name="Cantor M.N."/>
            <person name="Hua S.X."/>
        </authorList>
    </citation>
    <scope>NUCLEOTIDE SEQUENCE [LARGE SCALE GENOMIC DNA]</scope>
    <source>
        <strain evidence="3 4">F 1598</strain>
    </source>
</reference>
<keyword evidence="4" id="KW-1185">Reference proteome</keyword>
<reference evidence="4" key="2">
    <citation type="submission" date="2015-01" db="EMBL/GenBank/DDBJ databases">
        <title>Evolutionary Origins and Diversification of the Mycorrhizal Mutualists.</title>
        <authorList>
            <consortium name="DOE Joint Genome Institute"/>
            <consortium name="Mycorrhizal Genomics Consortium"/>
            <person name="Kohler A."/>
            <person name="Kuo A."/>
            <person name="Nagy L.G."/>
            <person name="Floudas D."/>
            <person name="Copeland A."/>
            <person name="Barry K.W."/>
            <person name="Cichocki N."/>
            <person name="Veneault-Fourrey C."/>
            <person name="LaButti K."/>
            <person name="Lindquist E.A."/>
            <person name="Lipzen A."/>
            <person name="Lundell T."/>
            <person name="Morin E."/>
            <person name="Murat C."/>
            <person name="Riley R."/>
            <person name="Ohm R."/>
            <person name="Sun H."/>
            <person name="Tunlid A."/>
            <person name="Henrissat B."/>
            <person name="Grigoriev I.V."/>
            <person name="Hibbett D.S."/>
            <person name="Martin F."/>
        </authorList>
    </citation>
    <scope>NUCLEOTIDE SEQUENCE [LARGE SCALE GENOMIC DNA]</scope>
    <source>
        <strain evidence="4">F 1598</strain>
    </source>
</reference>
<evidence type="ECO:0000256" key="2">
    <source>
        <dbReference type="SAM" id="SignalP"/>
    </source>
</evidence>
<evidence type="ECO:0000313" key="4">
    <source>
        <dbReference type="Proteomes" id="UP000054166"/>
    </source>
</evidence>
<feature type="region of interest" description="Disordered" evidence="1">
    <location>
        <begin position="146"/>
        <end position="174"/>
    </location>
</feature>
<dbReference type="InParanoid" id="A0A0C3FTC5"/>
<dbReference type="OrthoDB" id="2960209at2759"/>